<dbReference type="PANTHER" id="PTHR12899:SF3">
    <property type="entry name" value="LARGE RIBOSOMAL SUBUNIT PROTEIN UL18M"/>
    <property type="match status" value="1"/>
</dbReference>
<dbReference type="Pfam" id="PF00861">
    <property type="entry name" value="Ribosomal_L18p"/>
    <property type="match status" value="1"/>
</dbReference>
<keyword evidence="2 7" id="KW-0699">rRNA-binding</keyword>
<dbReference type="AlphaFoldDB" id="C7RJC5"/>
<evidence type="ECO:0000256" key="3">
    <source>
        <dbReference type="ARBA" id="ARBA00022884"/>
    </source>
</evidence>
<comment type="similarity">
    <text evidence="1 7">Belongs to the universal ribosomal protein uL18 family.</text>
</comment>
<sequence length="118" mass="12825">MIEKKQARLRRARKTRAKIAELKAVRLSVHRSNCHIYAQVISACGSRVLAAASSLEPGLRKTLSNGGNIEAAKTIGQLIAERAKQAGIEQVAFDRAGFQYHGRIKALADAAREAGLKF</sequence>
<evidence type="ECO:0000256" key="5">
    <source>
        <dbReference type="ARBA" id="ARBA00023274"/>
    </source>
</evidence>
<dbReference type="HAMAP" id="MF_01337_B">
    <property type="entry name" value="Ribosomal_uL18_B"/>
    <property type="match status" value="1"/>
</dbReference>
<organism evidence="8">
    <name type="scientific">Accumulibacter regalis</name>
    <dbReference type="NCBI Taxonomy" id="522306"/>
    <lineage>
        <taxon>Bacteria</taxon>
        <taxon>Pseudomonadati</taxon>
        <taxon>Pseudomonadota</taxon>
        <taxon>Betaproteobacteria</taxon>
        <taxon>Candidatus Accumulibacter</taxon>
    </lineage>
</organism>
<dbReference type="EMBL" id="CP001715">
    <property type="protein sequence ID" value="ACV36736.1"/>
    <property type="molecule type" value="Genomic_DNA"/>
</dbReference>
<gene>
    <name evidence="7" type="primary">rplR</name>
    <name evidence="8" type="ordered locus">CAP2UW1_3477</name>
</gene>
<dbReference type="GO" id="GO:0022625">
    <property type="term" value="C:cytosolic large ribosomal subunit"/>
    <property type="evidence" value="ECO:0007669"/>
    <property type="project" value="TreeGrafter"/>
</dbReference>
<dbReference type="KEGG" id="app:CAP2UW1_3477"/>
<dbReference type="PANTHER" id="PTHR12899">
    <property type="entry name" value="39S RIBOSOMAL PROTEIN L18, MITOCHONDRIAL"/>
    <property type="match status" value="1"/>
</dbReference>
<dbReference type="eggNOG" id="COG0256">
    <property type="taxonomic scope" value="Bacteria"/>
</dbReference>
<reference evidence="8" key="2">
    <citation type="submission" date="2009-09" db="EMBL/GenBank/DDBJ databases">
        <title>Complete sequence of chromosome of Candidatus Accumulibacter phosphatis clade IIA str. UW-1.</title>
        <authorList>
            <consortium name="US DOE Joint Genome Institute"/>
            <person name="Martin H.G."/>
            <person name="Ivanova N."/>
            <person name="Kunin V."/>
            <person name="Warnecke F."/>
            <person name="Barry K."/>
            <person name="He S."/>
            <person name="Salamov A."/>
            <person name="Szeto E."/>
            <person name="Dalin E."/>
            <person name="Pangilinan J.L."/>
            <person name="Lapidus A."/>
            <person name="Lowry S."/>
            <person name="Kyrpides N.C."/>
            <person name="McMahon K.D."/>
            <person name="Hugenholtz P."/>
        </authorList>
    </citation>
    <scope>NUCLEOTIDE SEQUENCE [LARGE SCALE GENOMIC DNA]</scope>
    <source>
        <strain evidence="8">UW-1</strain>
    </source>
</reference>
<dbReference type="InterPro" id="IPR057268">
    <property type="entry name" value="Ribosomal_L18"/>
</dbReference>
<evidence type="ECO:0000256" key="4">
    <source>
        <dbReference type="ARBA" id="ARBA00022980"/>
    </source>
</evidence>
<comment type="function">
    <text evidence="7">This is one of the proteins that bind and probably mediate the attachment of the 5S RNA into the large ribosomal subunit, where it forms part of the central protuberance.</text>
</comment>
<dbReference type="HOGENOM" id="CLU_098841_0_1_4"/>
<proteinExistence type="inferred from homology"/>
<reference evidence="8" key="1">
    <citation type="submission" date="2009-08" db="EMBL/GenBank/DDBJ databases">
        <authorList>
            <consortium name="US DOE Joint Genome Institute"/>
            <person name="Lucas S."/>
            <person name="Copeland A."/>
            <person name="Lapidus A."/>
            <person name="Glavina del Rio T."/>
            <person name="Dalin E."/>
            <person name="Tice H."/>
            <person name="Bruce D."/>
            <person name="Barry K."/>
            <person name="Pitluck S."/>
            <person name="Lowry S."/>
            <person name="Larimer F."/>
            <person name="Land M."/>
            <person name="Hauser L."/>
            <person name="Kyrpides N."/>
            <person name="Ivanova N."/>
            <person name="McMahon K.D."/>
            <person name="Hugenholtz P."/>
        </authorList>
    </citation>
    <scope>NUCLEOTIDE SEQUENCE</scope>
    <source>
        <strain evidence="8">UW-1</strain>
    </source>
</reference>
<evidence type="ECO:0000256" key="1">
    <source>
        <dbReference type="ARBA" id="ARBA00007116"/>
    </source>
</evidence>
<evidence type="ECO:0000256" key="2">
    <source>
        <dbReference type="ARBA" id="ARBA00022730"/>
    </source>
</evidence>
<dbReference type="GO" id="GO:0003735">
    <property type="term" value="F:structural constituent of ribosome"/>
    <property type="evidence" value="ECO:0007669"/>
    <property type="project" value="InterPro"/>
</dbReference>
<dbReference type="InterPro" id="IPR005484">
    <property type="entry name" value="Ribosomal_uL18_bac/plant/anim"/>
</dbReference>
<dbReference type="STRING" id="522306.CAP2UW1_3477"/>
<keyword evidence="3 7" id="KW-0694">RNA-binding</keyword>
<comment type="subunit">
    <text evidence="7">Part of the 50S ribosomal subunit; part of the 5S rRNA/L5/L18/L25 subcomplex. Contacts the 5S and 23S rRNAs.</text>
</comment>
<keyword evidence="4 7" id="KW-0689">Ribosomal protein</keyword>
<dbReference type="GO" id="GO:0008097">
    <property type="term" value="F:5S rRNA binding"/>
    <property type="evidence" value="ECO:0007669"/>
    <property type="project" value="TreeGrafter"/>
</dbReference>
<dbReference type="SUPFAM" id="SSF53137">
    <property type="entry name" value="Translational machinery components"/>
    <property type="match status" value="1"/>
</dbReference>
<evidence type="ECO:0000256" key="6">
    <source>
        <dbReference type="ARBA" id="ARBA00035197"/>
    </source>
</evidence>
<evidence type="ECO:0000313" key="8">
    <source>
        <dbReference type="EMBL" id="ACV36736.1"/>
    </source>
</evidence>
<dbReference type="NCBIfam" id="TIGR00060">
    <property type="entry name" value="L18_bact"/>
    <property type="match status" value="1"/>
</dbReference>
<evidence type="ECO:0000256" key="7">
    <source>
        <dbReference type="HAMAP-Rule" id="MF_01337"/>
    </source>
</evidence>
<protein>
    <recommendedName>
        <fullName evidence="6 7">Large ribosomal subunit protein uL18</fullName>
    </recommendedName>
</protein>
<accession>C7RJC5</accession>
<dbReference type="InterPro" id="IPR004389">
    <property type="entry name" value="Ribosomal_uL18_bac-type"/>
</dbReference>
<dbReference type="GO" id="GO:0006412">
    <property type="term" value="P:translation"/>
    <property type="evidence" value="ECO:0007669"/>
    <property type="project" value="UniProtKB-UniRule"/>
</dbReference>
<dbReference type="FunFam" id="3.30.420.100:FF:000001">
    <property type="entry name" value="50S ribosomal protein L18"/>
    <property type="match status" value="1"/>
</dbReference>
<name>C7RJC5_ACCRE</name>
<dbReference type="Gene3D" id="3.30.420.100">
    <property type="match status" value="1"/>
</dbReference>
<dbReference type="CDD" id="cd00432">
    <property type="entry name" value="Ribosomal_L18_L5e"/>
    <property type="match status" value="1"/>
</dbReference>
<keyword evidence="5 7" id="KW-0687">Ribonucleoprotein</keyword>